<protein>
    <submittedName>
        <fullName evidence="3">Uncharacterized protein</fullName>
    </submittedName>
</protein>
<dbReference type="GO" id="GO:0016491">
    <property type="term" value="F:oxidoreductase activity"/>
    <property type="evidence" value="ECO:0000318"/>
    <property type="project" value="GO_Central"/>
</dbReference>
<dbReference type="PANTHER" id="PTHR43313:SF50">
    <property type="entry name" value="GH26015P"/>
    <property type="match status" value="1"/>
</dbReference>
<sequence length="331" mass="36828">MFVVTVFTLLAVYFAYRLLRSFLYPKKLITDVSHKYVLITGCDSGFGRVTAVHLDGLGVHVIACCLTEKGAENLRNECSDRLRALLLDVTSSVNVQDVYETVKRIVPPNIGLWGLVNNAGTLDVGPIEWLPLSSYKHVADVNLWGMIDVTKAFLPLVQQAHGRVVNVSSITGRFCPKFLSAYVISKYGIEAFSDALRREMRPFGVKVSIVEPEGFKTNIATGFLDRVKQHWKNLSEELKAVYGERFLNRGEYKIYPNVHKQVCPDLSPVVNAITDGLLSFSPQTRYVVGGFGCHVILAVASLPGSIADWCFRLIFSRMNGAPPEPEICKQK</sequence>
<dbReference type="HOGENOM" id="CLU_010194_2_0_1"/>
<evidence type="ECO:0000256" key="1">
    <source>
        <dbReference type="ARBA" id="ARBA00023002"/>
    </source>
</evidence>
<dbReference type="PANTHER" id="PTHR43313">
    <property type="entry name" value="SHORT-CHAIN DEHYDROGENASE/REDUCTASE FAMILY 9C"/>
    <property type="match status" value="1"/>
</dbReference>
<dbReference type="GO" id="GO:0008202">
    <property type="term" value="P:steroid metabolic process"/>
    <property type="evidence" value="ECO:0000318"/>
    <property type="project" value="GO_Central"/>
</dbReference>
<dbReference type="AlphaFoldDB" id="A7SRY0"/>
<dbReference type="InterPro" id="IPR036291">
    <property type="entry name" value="NAD(P)-bd_dom_sf"/>
</dbReference>
<organism evidence="3 4">
    <name type="scientific">Nematostella vectensis</name>
    <name type="common">Starlet sea anemone</name>
    <dbReference type="NCBI Taxonomy" id="45351"/>
    <lineage>
        <taxon>Eukaryota</taxon>
        <taxon>Metazoa</taxon>
        <taxon>Cnidaria</taxon>
        <taxon>Anthozoa</taxon>
        <taxon>Hexacorallia</taxon>
        <taxon>Actiniaria</taxon>
        <taxon>Edwardsiidae</taxon>
        <taxon>Nematostella</taxon>
    </lineage>
</organism>
<comment type="similarity">
    <text evidence="2">Belongs to the short-chain dehydrogenases/reductases (SDR) family.</text>
</comment>
<dbReference type="SUPFAM" id="SSF51735">
    <property type="entry name" value="NAD(P)-binding Rossmann-fold domains"/>
    <property type="match status" value="1"/>
</dbReference>
<evidence type="ECO:0000313" key="3">
    <source>
        <dbReference type="EMBL" id="EDO33560.1"/>
    </source>
</evidence>
<dbReference type="PRINTS" id="PR00081">
    <property type="entry name" value="GDHRDH"/>
</dbReference>
<dbReference type="PRINTS" id="PR00080">
    <property type="entry name" value="SDRFAMILY"/>
</dbReference>
<dbReference type="EMBL" id="DS469768">
    <property type="protein sequence ID" value="EDO33560.1"/>
    <property type="molecule type" value="Genomic_DNA"/>
</dbReference>
<dbReference type="Gene3D" id="3.40.50.720">
    <property type="entry name" value="NAD(P)-binding Rossmann-like Domain"/>
    <property type="match status" value="1"/>
</dbReference>
<evidence type="ECO:0000256" key="2">
    <source>
        <dbReference type="RuleBase" id="RU000363"/>
    </source>
</evidence>
<dbReference type="InterPro" id="IPR002347">
    <property type="entry name" value="SDR_fam"/>
</dbReference>
<keyword evidence="4" id="KW-1185">Reference proteome</keyword>
<keyword evidence="1" id="KW-0560">Oxidoreductase</keyword>
<reference evidence="3 4" key="1">
    <citation type="journal article" date="2007" name="Science">
        <title>Sea anemone genome reveals ancestral eumetazoan gene repertoire and genomic organization.</title>
        <authorList>
            <person name="Putnam N.H."/>
            <person name="Srivastava M."/>
            <person name="Hellsten U."/>
            <person name="Dirks B."/>
            <person name="Chapman J."/>
            <person name="Salamov A."/>
            <person name="Terry A."/>
            <person name="Shapiro H."/>
            <person name="Lindquist E."/>
            <person name="Kapitonov V.V."/>
            <person name="Jurka J."/>
            <person name="Genikhovich G."/>
            <person name="Grigoriev I.V."/>
            <person name="Lucas S.M."/>
            <person name="Steele R.E."/>
            <person name="Finnerty J.R."/>
            <person name="Technau U."/>
            <person name="Martindale M.Q."/>
            <person name="Rokhsar D.S."/>
        </authorList>
    </citation>
    <scope>NUCLEOTIDE SEQUENCE [LARGE SCALE GENOMIC DNA]</scope>
    <source>
        <strain evidence="4">CH2 X CH6</strain>
    </source>
</reference>
<dbReference type="InParanoid" id="A7SRY0"/>
<dbReference type="Pfam" id="PF00106">
    <property type="entry name" value="adh_short"/>
    <property type="match status" value="1"/>
</dbReference>
<dbReference type="InterPro" id="IPR020904">
    <property type="entry name" value="Sc_DH/Rdtase_CS"/>
</dbReference>
<dbReference type="PROSITE" id="PS00061">
    <property type="entry name" value="ADH_SHORT"/>
    <property type="match status" value="1"/>
</dbReference>
<name>A7SRY0_NEMVE</name>
<proteinExistence type="inferred from homology"/>
<evidence type="ECO:0000313" key="4">
    <source>
        <dbReference type="Proteomes" id="UP000001593"/>
    </source>
</evidence>
<gene>
    <name evidence="3" type="ORF">NEMVEDRAFT_v1g129211</name>
</gene>
<dbReference type="OMA" id="HPTWMRT"/>
<accession>A7SRY0</accession>
<dbReference type="Proteomes" id="UP000001593">
    <property type="component" value="Unassembled WGS sequence"/>
</dbReference>
<dbReference type="eggNOG" id="KOG1610">
    <property type="taxonomic scope" value="Eukaryota"/>
</dbReference>
<dbReference type="PhylomeDB" id="A7SRY0"/>
<dbReference type="STRING" id="45351.A7SRY0"/>
<dbReference type="FunCoup" id="A7SRY0">
    <property type="interactions" value="7"/>
</dbReference>